<feature type="region of interest" description="Disordered" evidence="4">
    <location>
        <begin position="208"/>
        <end position="236"/>
    </location>
</feature>
<keyword evidence="2 3" id="KW-0539">Nucleus</keyword>
<evidence type="ECO:0000256" key="2">
    <source>
        <dbReference type="ARBA" id="ARBA00023242"/>
    </source>
</evidence>
<dbReference type="InterPro" id="IPR045281">
    <property type="entry name" value="CONSTANS-like"/>
</dbReference>
<evidence type="ECO:0000256" key="4">
    <source>
        <dbReference type="SAM" id="MobiDB-lite"/>
    </source>
</evidence>
<organism evidence="6 7">
    <name type="scientific">Canna indica</name>
    <name type="common">Indian-shot</name>
    <dbReference type="NCBI Taxonomy" id="4628"/>
    <lineage>
        <taxon>Eukaryota</taxon>
        <taxon>Viridiplantae</taxon>
        <taxon>Streptophyta</taxon>
        <taxon>Embryophyta</taxon>
        <taxon>Tracheophyta</taxon>
        <taxon>Spermatophyta</taxon>
        <taxon>Magnoliopsida</taxon>
        <taxon>Liliopsida</taxon>
        <taxon>Zingiberales</taxon>
        <taxon>Cannaceae</taxon>
        <taxon>Canna</taxon>
    </lineage>
</organism>
<name>A0AAQ3QG42_9LILI</name>
<keyword evidence="7" id="KW-1185">Reference proteome</keyword>
<evidence type="ECO:0000259" key="5">
    <source>
        <dbReference type="PROSITE" id="PS51017"/>
    </source>
</evidence>
<dbReference type="GO" id="GO:0005634">
    <property type="term" value="C:nucleus"/>
    <property type="evidence" value="ECO:0007669"/>
    <property type="project" value="UniProtKB-SubCell"/>
</dbReference>
<proteinExistence type="predicted"/>
<protein>
    <submittedName>
        <fullName evidence="6">Transcription factor GHD7-like</fullName>
    </submittedName>
</protein>
<dbReference type="EMBL" id="CP136894">
    <property type="protein sequence ID" value="WOL07035.1"/>
    <property type="molecule type" value="Genomic_DNA"/>
</dbReference>
<dbReference type="Pfam" id="PF06203">
    <property type="entry name" value="CCT"/>
    <property type="match status" value="1"/>
</dbReference>
<reference evidence="6 7" key="1">
    <citation type="submission" date="2023-10" db="EMBL/GenBank/DDBJ databases">
        <title>Chromosome-scale genome assembly provides insights into flower coloration mechanisms of Canna indica.</title>
        <authorList>
            <person name="Li C."/>
        </authorList>
    </citation>
    <scope>NUCLEOTIDE SEQUENCE [LARGE SCALE GENOMIC DNA]</scope>
    <source>
        <tissue evidence="6">Flower</tissue>
    </source>
</reference>
<feature type="domain" description="CCT" evidence="5">
    <location>
        <begin position="175"/>
        <end position="217"/>
    </location>
</feature>
<dbReference type="Proteomes" id="UP001327560">
    <property type="component" value="Chromosome 5"/>
</dbReference>
<dbReference type="PROSITE" id="PS51017">
    <property type="entry name" value="CCT"/>
    <property type="match status" value="1"/>
</dbReference>
<comment type="subcellular location">
    <subcellularLocation>
        <location evidence="1 3">Nucleus</location>
    </subcellularLocation>
</comment>
<evidence type="ECO:0000256" key="3">
    <source>
        <dbReference type="PROSITE-ProRule" id="PRU00357"/>
    </source>
</evidence>
<dbReference type="AlphaFoldDB" id="A0AAQ3QG42"/>
<dbReference type="GO" id="GO:0003700">
    <property type="term" value="F:DNA-binding transcription factor activity"/>
    <property type="evidence" value="ECO:0007669"/>
    <property type="project" value="TreeGrafter"/>
</dbReference>
<dbReference type="InterPro" id="IPR010402">
    <property type="entry name" value="CCT_domain"/>
</dbReference>
<feature type="compositionally biased region" description="Polar residues" evidence="4">
    <location>
        <begin position="219"/>
        <end position="229"/>
    </location>
</feature>
<dbReference type="PANTHER" id="PTHR31319">
    <property type="entry name" value="ZINC FINGER PROTEIN CONSTANS-LIKE 4"/>
    <property type="match status" value="1"/>
</dbReference>
<dbReference type="PANTHER" id="PTHR31319:SF98">
    <property type="entry name" value="TRANSCRIPTION FACTOR GHD7"/>
    <property type="match status" value="1"/>
</dbReference>
<evidence type="ECO:0000256" key="1">
    <source>
        <dbReference type="ARBA" id="ARBA00004123"/>
    </source>
</evidence>
<gene>
    <name evidence="6" type="ORF">Cni_G15770</name>
</gene>
<dbReference type="GO" id="GO:0009909">
    <property type="term" value="P:regulation of flower development"/>
    <property type="evidence" value="ECO:0007669"/>
    <property type="project" value="InterPro"/>
</dbReference>
<evidence type="ECO:0000313" key="6">
    <source>
        <dbReference type="EMBL" id="WOL07035.1"/>
    </source>
</evidence>
<sequence>MIAAAMSSSSHLCDVCRGAGGGACPHCTDLNRAAIPLFNEPMRGPPDGLHEFQFFGHEDTVQWMFSDPKDNDPPPPPEEAPAIAPSGFKYFDALGGACDVPGHGLTFDVCLSTTRPPPESIPASMAALAMGQAASSATMMSFSGSTFTDASSGSNREVGELAMAAGGQGDPSMEREAKIMRYKEKRKKRRYEKQIRYASRKAYAEMRPRIKGRFAKTPETGQPPSSSEQPYDPDRIDFRWFH</sequence>
<evidence type="ECO:0000313" key="7">
    <source>
        <dbReference type="Proteomes" id="UP001327560"/>
    </source>
</evidence>
<accession>A0AAQ3QG42</accession>